<protein>
    <recommendedName>
        <fullName evidence="10">Ectoine hydroxylase</fullName>
        <ecNumber evidence="10">1.14.11.55</ecNumber>
    </recommendedName>
</protein>
<evidence type="ECO:0000256" key="1">
    <source>
        <dbReference type="ARBA" id="ARBA00001954"/>
    </source>
</evidence>
<reference evidence="12" key="1">
    <citation type="journal article" date="2019" name="Int. J. Syst. Evol. Microbiol.">
        <title>The Global Catalogue of Microorganisms (GCM) 10K type strain sequencing project: providing services to taxonomists for standard genome sequencing and annotation.</title>
        <authorList>
            <consortium name="The Broad Institute Genomics Platform"/>
            <consortium name="The Broad Institute Genome Sequencing Center for Infectious Disease"/>
            <person name="Wu L."/>
            <person name="Ma J."/>
        </authorList>
    </citation>
    <scope>NUCLEOTIDE SEQUENCE [LARGE SCALE GENOMIC DNA]</scope>
    <source>
        <strain evidence="12">CGMCC 1.12295</strain>
    </source>
</reference>
<keyword evidence="7 11" id="KW-0560">Oxidoreductase</keyword>
<evidence type="ECO:0000256" key="5">
    <source>
        <dbReference type="ARBA" id="ARBA00022723"/>
    </source>
</evidence>
<dbReference type="Pfam" id="PF05721">
    <property type="entry name" value="PhyH"/>
    <property type="match status" value="1"/>
</dbReference>
<proteinExistence type="inferred from homology"/>
<dbReference type="NCBIfam" id="TIGR02408">
    <property type="entry name" value="ectoine_ThpD"/>
    <property type="match status" value="1"/>
</dbReference>
<dbReference type="PANTHER" id="PTHR20883:SF48">
    <property type="entry name" value="ECTOINE DIOXYGENASE"/>
    <property type="match status" value="1"/>
</dbReference>
<dbReference type="RefSeq" id="WP_380776652.1">
    <property type="nucleotide sequence ID" value="NZ_JBHUEO010000121.1"/>
</dbReference>
<comment type="caution">
    <text evidence="11">The sequence shown here is derived from an EMBL/GenBank/DDBJ whole genome shotgun (WGS) entry which is preliminary data.</text>
</comment>
<comment type="cofactor">
    <cofactor evidence="1">
        <name>Fe(2+)</name>
        <dbReference type="ChEBI" id="CHEBI:29033"/>
    </cofactor>
</comment>
<dbReference type="InterPro" id="IPR012774">
    <property type="entry name" value="EctD"/>
</dbReference>
<dbReference type="SUPFAM" id="SSF51197">
    <property type="entry name" value="Clavaminate synthase-like"/>
    <property type="match status" value="1"/>
</dbReference>
<organism evidence="11 12">
    <name type="scientific">Siminovitchia sediminis</name>
    <dbReference type="NCBI Taxonomy" id="1274353"/>
    <lineage>
        <taxon>Bacteria</taxon>
        <taxon>Bacillati</taxon>
        <taxon>Bacillota</taxon>
        <taxon>Bacilli</taxon>
        <taxon>Bacillales</taxon>
        <taxon>Bacillaceae</taxon>
        <taxon>Siminovitchia</taxon>
    </lineage>
</organism>
<keyword evidence="5" id="KW-0479">Metal-binding</keyword>
<dbReference type="PANTHER" id="PTHR20883">
    <property type="entry name" value="PHYTANOYL-COA DIOXYGENASE DOMAIN CONTAINING 1"/>
    <property type="match status" value="1"/>
</dbReference>
<comment type="subunit">
    <text evidence="4">Homodimer.</text>
</comment>
<sequence>MTYDLYPSRTGSRPFVTKRQDPVIHTENPYEQSSPLSKEQLESYEKNGFLLLDSFFSEDETRSMRNEIEEMRREYSVSDRKEVIRELGTDEVRSIFAPHELNRYFKDLADDQRLQDITQFLLGSDVYIHQSRINYKEGFTGKEFYWHSDFETWHVEDGMPRMRAVSVSVLLTDNHVYNGPVMMIPGSHMHFVSCVGETPENHYEKSLQKQELGVPDNDNLRWLADQGGISVPTGKAGSILLFECNTMHGSNSNITPYGRNNIFLVYNSVKNRLVEPFSGGKPRPEYIAARQGIPVGQ</sequence>
<accession>A0ABW4KLT0</accession>
<evidence type="ECO:0000256" key="2">
    <source>
        <dbReference type="ARBA" id="ARBA00004063"/>
    </source>
</evidence>
<keyword evidence="6" id="KW-0223">Dioxygenase</keyword>
<dbReference type="InterPro" id="IPR008775">
    <property type="entry name" value="Phytyl_CoA_dOase-like"/>
</dbReference>
<keyword evidence="12" id="KW-1185">Reference proteome</keyword>
<dbReference type="Gene3D" id="2.60.120.620">
    <property type="entry name" value="q2cbj1_9rhob like domain"/>
    <property type="match status" value="1"/>
</dbReference>
<comment type="similarity">
    <text evidence="3">Belongs to the PhyH family. EctD subfamily.</text>
</comment>
<gene>
    <name evidence="11" type="primary">thpD</name>
    <name evidence="11" type="ORF">ACFSCZ_19335</name>
</gene>
<evidence type="ECO:0000313" key="12">
    <source>
        <dbReference type="Proteomes" id="UP001597301"/>
    </source>
</evidence>
<dbReference type="Proteomes" id="UP001597301">
    <property type="component" value="Unassembled WGS sequence"/>
</dbReference>
<evidence type="ECO:0000256" key="8">
    <source>
        <dbReference type="ARBA" id="ARBA00023004"/>
    </source>
</evidence>
<evidence type="ECO:0000313" key="11">
    <source>
        <dbReference type="EMBL" id="MFD1708832.1"/>
    </source>
</evidence>
<comment type="function">
    <text evidence="2">Involved in the biosynthesis of 5-hydroxyectoine, called compatible solute, which helps organisms to survive extreme osmotic stress by acting as a highly soluble organic osmolyte. Catalyzes the 2-oxoglutarate-dependent selective hydroxylation of L-ectoine to yield (4S,5S)-5-hydroxyectoine.</text>
</comment>
<evidence type="ECO:0000256" key="9">
    <source>
        <dbReference type="ARBA" id="ARBA00049228"/>
    </source>
</evidence>
<evidence type="ECO:0000256" key="10">
    <source>
        <dbReference type="NCBIfam" id="TIGR02408"/>
    </source>
</evidence>
<evidence type="ECO:0000256" key="3">
    <source>
        <dbReference type="ARBA" id="ARBA00007851"/>
    </source>
</evidence>
<dbReference type="GO" id="GO:0016491">
    <property type="term" value="F:oxidoreductase activity"/>
    <property type="evidence" value="ECO:0007669"/>
    <property type="project" value="UniProtKB-KW"/>
</dbReference>
<dbReference type="EC" id="1.14.11.55" evidence="10"/>
<keyword evidence="8" id="KW-0408">Iron</keyword>
<comment type="catalytic activity">
    <reaction evidence="9">
        <text>L-ectoine + 2-oxoglutarate + O2 = 5-hydroxyectoine + succinate + CO2</text>
        <dbReference type="Rhea" id="RHEA:45740"/>
        <dbReference type="ChEBI" id="CHEBI:15379"/>
        <dbReference type="ChEBI" id="CHEBI:16526"/>
        <dbReference type="ChEBI" id="CHEBI:16810"/>
        <dbReference type="ChEBI" id="CHEBI:30031"/>
        <dbReference type="ChEBI" id="CHEBI:58515"/>
        <dbReference type="ChEBI" id="CHEBI:85413"/>
        <dbReference type="EC" id="1.14.11.55"/>
    </reaction>
</comment>
<dbReference type="EMBL" id="JBHUEO010000121">
    <property type="protein sequence ID" value="MFD1708832.1"/>
    <property type="molecule type" value="Genomic_DNA"/>
</dbReference>
<evidence type="ECO:0000256" key="7">
    <source>
        <dbReference type="ARBA" id="ARBA00023002"/>
    </source>
</evidence>
<evidence type="ECO:0000256" key="4">
    <source>
        <dbReference type="ARBA" id="ARBA00011738"/>
    </source>
</evidence>
<evidence type="ECO:0000256" key="6">
    <source>
        <dbReference type="ARBA" id="ARBA00022964"/>
    </source>
</evidence>
<name>A0ABW4KLT0_9BACI</name>